<comment type="caution">
    <text evidence="4">The sequence shown here is derived from an EMBL/GenBank/DDBJ whole genome shotgun (WGS) entry which is preliminary data.</text>
</comment>
<accession>A0ABP6AMU0</accession>
<evidence type="ECO:0000256" key="3">
    <source>
        <dbReference type="SAM" id="Phobius"/>
    </source>
</evidence>
<name>A0ABP6AMU0_9ACTN</name>
<feature type="region of interest" description="Disordered" evidence="2">
    <location>
        <begin position="222"/>
        <end position="317"/>
    </location>
</feature>
<keyword evidence="3" id="KW-0472">Membrane</keyword>
<evidence type="ECO:0000256" key="1">
    <source>
        <dbReference type="SAM" id="Coils"/>
    </source>
</evidence>
<dbReference type="EMBL" id="BAAARY010000005">
    <property type="protein sequence ID" value="GAA2518977.1"/>
    <property type="molecule type" value="Genomic_DNA"/>
</dbReference>
<proteinExistence type="predicted"/>
<reference evidence="5" key="1">
    <citation type="journal article" date="2019" name="Int. J. Syst. Evol. Microbiol.">
        <title>The Global Catalogue of Microorganisms (GCM) 10K type strain sequencing project: providing services to taxonomists for standard genome sequencing and annotation.</title>
        <authorList>
            <consortium name="The Broad Institute Genomics Platform"/>
            <consortium name="The Broad Institute Genome Sequencing Center for Infectious Disease"/>
            <person name="Wu L."/>
            <person name="Ma J."/>
        </authorList>
    </citation>
    <scope>NUCLEOTIDE SEQUENCE [LARGE SCALE GENOMIC DNA]</scope>
    <source>
        <strain evidence="5">JCM 3367</strain>
    </source>
</reference>
<keyword evidence="5" id="KW-1185">Reference proteome</keyword>
<evidence type="ECO:0000313" key="4">
    <source>
        <dbReference type="EMBL" id="GAA2518977.1"/>
    </source>
</evidence>
<organism evidence="4 5">
    <name type="scientific">Pilimelia columellifera subsp. columellifera</name>
    <dbReference type="NCBI Taxonomy" id="706583"/>
    <lineage>
        <taxon>Bacteria</taxon>
        <taxon>Bacillati</taxon>
        <taxon>Actinomycetota</taxon>
        <taxon>Actinomycetes</taxon>
        <taxon>Micromonosporales</taxon>
        <taxon>Micromonosporaceae</taxon>
        <taxon>Pilimelia</taxon>
    </lineage>
</organism>
<keyword evidence="3" id="KW-1133">Transmembrane helix</keyword>
<feature type="region of interest" description="Disordered" evidence="2">
    <location>
        <begin position="143"/>
        <end position="167"/>
    </location>
</feature>
<evidence type="ECO:0008006" key="6">
    <source>
        <dbReference type="Google" id="ProtNLM"/>
    </source>
</evidence>
<evidence type="ECO:0000313" key="5">
    <source>
        <dbReference type="Proteomes" id="UP001499978"/>
    </source>
</evidence>
<evidence type="ECO:0000256" key="2">
    <source>
        <dbReference type="SAM" id="MobiDB-lite"/>
    </source>
</evidence>
<feature type="transmembrane region" description="Helical" evidence="3">
    <location>
        <begin position="12"/>
        <end position="33"/>
    </location>
</feature>
<keyword evidence="3" id="KW-0812">Transmembrane</keyword>
<feature type="transmembrane region" description="Helical" evidence="3">
    <location>
        <begin position="39"/>
        <end position="60"/>
    </location>
</feature>
<feature type="compositionally biased region" description="Basic and acidic residues" evidence="2">
    <location>
        <begin position="308"/>
        <end position="317"/>
    </location>
</feature>
<feature type="coiled-coil region" evidence="1">
    <location>
        <begin position="97"/>
        <end position="138"/>
    </location>
</feature>
<keyword evidence="1" id="KW-0175">Coiled coil</keyword>
<dbReference type="Proteomes" id="UP001499978">
    <property type="component" value="Unassembled WGS sequence"/>
</dbReference>
<gene>
    <name evidence="4" type="ORF">GCM10010201_15050</name>
</gene>
<protein>
    <recommendedName>
        <fullName evidence="6">Secreted protein</fullName>
    </recommendedName>
</protein>
<sequence>MTRQDSPTGGGALALMFWGGVAAAPVAALMIVFADGVGAVKIAAGVAVLAVILVALATMLRDGGAGQGELEEVIFEESDALRHDLREDIKSAVRSVNKAFTERSQVANQELQALRVEVDELRGRLDEAREQLVEAVATLQPAEAPTPTARHATNNGQDRAGWRTPAADPAPANLPALPAAPSIAPAGHSTASAYSSAATDYGSAASAYSGAGPDDGSAQAAYGGGTTGYRSRHWPQQASSDGYRDLYNNGTSWSERAHTGDLGTDPLTGAGPTWTAEPAPSSLTPDPAGGYQWSVDAPTAWDQIPAYREPDRDDRWR</sequence>
<dbReference type="RefSeq" id="WP_344170337.1">
    <property type="nucleotide sequence ID" value="NZ_BAAARY010000005.1"/>
</dbReference>